<gene>
    <name evidence="2" type="ORF">CYCCA115_LOCUS4331</name>
</gene>
<dbReference type="AlphaFoldDB" id="A0AAD2CJU0"/>
<evidence type="ECO:0000313" key="3">
    <source>
        <dbReference type="Proteomes" id="UP001295423"/>
    </source>
</evidence>
<feature type="chain" id="PRO_5041965634" evidence="1">
    <location>
        <begin position="24"/>
        <end position="178"/>
    </location>
</feature>
<protein>
    <submittedName>
        <fullName evidence="2">Uncharacterized protein</fullName>
    </submittedName>
</protein>
<reference evidence="2" key="1">
    <citation type="submission" date="2023-08" db="EMBL/GenBank/DDBJ databases">
        <authorList>
            <person name="Audoor S."/>
            <person name="Bilcke G."/>
        </authorList>
    </citation>
    <scope>NUCLEOTIDE SEQUENCE</scope>
</reference>
<feature type="signal peptide" evidence="1">
    <location>
        <begin position="1"/>
        <end position="23"/>
    </location>
</feature>
<organism evidence="2 3">
    <name type="scientific">Cylindrotheca closterium</name>
    <dbReference type="NCBI Taxonomy" id="2856"/>
    <lineage>
        <taxon>Eukaryota</taxon>
        <taxon>Sar</taxon>
        <taxon>Stramenopiles</taxon>
        <taxon>Ochrophyta</taxon>
        <taxon>Bacillariophyta</taxon>
        <taxon>Bacillariophyceae</taxon>
        <taxon>Bacillariophycidae</taxon>
        <taxon>Bacillariales</taxon>
        <taxon>Bacillariaceae</taxon>
        <taxon>Cylindrotheca</taxon>
    </lineage>
</organism>
<sequence>MNTNRTPSLLLIAAMSALSPAYAFAFTTSFSHSAHASATALHLKSGQGNQLVAAFNAAAVKKDHDDDFVAAATNAVLEQQKHETAPANPEARSLAARLFSLDFNNHAKDDVVYYPLVGFKMVHHEGRVIPLPTSSTACCQIPTREQADQEVYGWFSPACHLDLYSEDICHGPTEEASS</sequence>
<keyword evidence="3" id="KW-1185">Reference proteome</keyword>
<keyword evidence="1" id="KW-0732">Signal</keyword>
<evidence type="ECO:0000313" key="2">
    <source>
        <dbReference type="EMBL" id="CAJ1934994.1"/>
    </source>
</evidence>
<comment type="caution">
    <text evidence="2">The sequence shown here is derived from an EMBL/GenBank/DDBJ whole genome shotgun (WGS) entry which is preliminary data.</text>
</comment>
<dbReference type="EMBL" id="CAKOGP040000435">
    <property type="protein sequence ID" value="CAJ1934994.1"/>
    <property type="molecule type" value="Genomic_DNA"/>
</dbReference>
<dbReference type="Proteomes" id="UP001295423">
    <property type="component" value="Unassembled WGS sequence"/>
</dbReference>
<evidence type="ECO:0000256" key="1">
    <source>
        <dbReference type="SAM" id="SignalP"/>
    </source>
</evidence>
<proteinExistence type="predicted"/>
<accession>A0AAD2CJU0</accession>
<name>A0AAD2CJU0_9STRA</name>